<dbReference type="InterPro" id="IPR016166">
    <property type="entry name" value="FAD-bd_PCMH"/>
</dbReference>
<evidence type="ECO:0000256" key="11">
    <source>
        <dbReference type="ARBA" id="ARBA00022857"/>
    </source>
</evidence>
<keyword evidence="10 19" id="KW-0274">FAD</keyword>
<dbReference type="UniPathway" id="UPA00219"/>
<dbReference type="GO" id="GO:0009252">
    <property type="term" value="P:peptidoglycan biosynthetic process"/>
    <property type="evidence" value="ECO:0007669"/>
    <property type="project" value="UniProtKB-UniRule"/>
</dbReference>
<evidence type="ECO:0000256" key="18">
    <source>
        <dbReference type="ARBA" id="ARBA00048914"/>
    </source>
</evidence>
<evidence type="ECO:0000256" key="14">
    <source>
        <dbReference type="ARBA" id="ARBA00023002"/>
    </source>
</evidence>
<evidence type="ECO:0000256" key="1">
    <source>
        <dbReference type="ARBA" id="ARBA00001974"/>
    </source>
</evidence>
<feature type="active site" description="Proton donor" evidence="19">
    <location>
        <position position="237"/>
    </location>
</feature>
<evidence type="ECO:0000256" key="2">
    <source>
        <dbReference type="ARBA" id="ARBA00003921"/>
    </source>
</evidence>
<dbReference type="Pfam" id="PF01565">
    <property type="entry name" value="FAD_binding_4"/>
    <property type="match status" value="1"/>
</dbReference>
<evidence type="ECO:0000256" key="15">
    <source>
        <dbReference type="ARBA" id="ARBA00023306"/>
    </source>
</evidence>
<keyword evidence="11 19" id="KW-0521">NADP</keyword>
<dbReference type="InterPro" id="IPR036318">
    <property type="entry name" value="FAD-bd_PCMH-like_sf"/>
</dbReference>
<dbReference type="AlphaFoldDB" id="A0A0K6INN9"/>
<evidence type="ECO:0000256" key="13">
    <source>
        <dbReference type="ARBA" id="ARBA00022984"/>
    </source>
</evidence>
<evidence type="ECO:0000256" key="7">
    <source>
        <dbReference type="ARBA" id="ARBA00022490"/>
    </source>
</evidence>
<comment type="cofactor">
    <cofactor evidence="1 19">
        <name>FAD</name>
        <dbReference type="ChEBI" id="CHEBI:57692"/>
    </cofactor>
</comment>
<dbReference type="Gene3D" id="3.30.465.10">
    <property type="match status" value="1"/>
</dbReference>
<evidence type="ECO:0000256" key="19">
    <source>
        <dbReference type="HAMAP-Rule" id="MF_00037"/>
    </source>
</evidence>
<dbReference type="GO" id="GO:0071555">
    <property type="term" value="P:cell wall organization"/>
    <property type="evidence" value="ECO:0007669"/>
    <property type="project" value="UniProtKB-KW"/>
</dbReference>
<keyword evidence="15 19" id="KW-0131">Cell cycle</keyword>
<dbReference type="InterPro" id="IPR011601">
    <property type="entry name" value="MurB_C"/>
</dbReference>
<evidence type="ECO:0000256" key="12">
    <source>
        <dbReference type="ARBA" id="ARBA00022960"/>
    </source>
</evidence>
<dbReference type="SUPFAM" id="SSF56194">
    <property type="entry name" value="Uridine diphospho-N-Acetylenolpyruvylglucosamine reductase, MurB, C-terminal domain"/>
    <property type="match status" value="1"/>
</dbReference>
<feature type="domain" description="FAD-binding PCMH-type" evidence="20">
    <location>
        <begin position="5"/>
        <end position="188"/>
    </location>
</feature>
<dbReference type="PANTHER" id="PTHR21071:SF4">
    <property type="entry name" value="UDP-N-ACETYLENOLPYRUVOYLGLUCOSAMINE REDUCTASE"/>
    <property type="match status" value="1"/>
</dbReference>
<gene>
    <name evidence="19" type="primary">murB</name>
    <name evidence="21" type="ORF">Ga0061068_10150</name>
</gene>
<evidence type="ECO:0000259" key="20">
    <source>
        <dbReference type="PROSITE" id="PS51387"/>
    </source>
</evidence>
<dbReference type="InterPro" id="IPR003170">
    <property type="entry name" value="MurB"/>
</dbReference>
<dbReference type="NCBIfam" id="NF010478">
    <property type="entry name" value="PRK13903.1"/>
    <property type="match status" value="1"/>
</dbReference>
<dbReference type="HAMAP" id="MF_00037">
    <property type="entry name" value="MurB"/>
    <property type="match status" value="1"/>
</dbReference>
<comment type="catalytic activity">
    <reaction evidence="18 19">
        <text>UDP-N-acetyl-alpha-D-muramate + NADP(+) = UDP-N-acetyl-3-O-(1-carboxyvinyl)-alpha-D-glucosamine + NADPH + H(+)</text>
        <dbReference type="Rhea" id="RHEA:12248"/>
        <dbReference type="ChEBI" id="CHEBI:15378"/>
        <dbReference type="ChEBI" id="CHEBI:57783"/>
        <dbReference type="ChEBI" id="CHEBI:58349"/>
        <dbReference type="ChEBI" id="CHEBI:68483"/>
        <dbReference type="ChEBI" id="CHEBI:70757"/>
        <dbReference type="EC" id="1.3.1.98"/>
    </reaction>
</comment>
<dbReference type="InterPro" id="IPR006094">
    <property type="entry name" value="Oxid_FAD_bind_N"/>
</dbReference>
<keyword evidence="9 19" id="KW-0285">Flavoprotein</keyword>
<evidence type="ECO:0000256" key="10">
    <source>
        <dbReference type="ARBA" id="ARBA00022827"/>
    </source>
</evidence>
<keyword evidence="16 19" id="KW-0961">Cell wall biogenesis/degradation</keyword>
<evidence type="ECO:0000256" key="3">
    <source>
        <dbReference type="ARBA" id="ARBA00004496"/>
    </source>
</evidence>
<reference evidence="22" key="1">
    <citation type="submission" date="2015-08" db="EMBL/GenBank/DDBJ databases">
        <authorList>
            <person name="Babu N.S."/>
            <person name="Beckwith C.J."/>
            <person name="Beseler K.G."/>
            <person name="Brison A."/>
            <person name="Carone J.V."/>
            <person name="Caskin T.P."/>
            <person name="Diamond M."/>
            <person name="Durham M.E."/>
            <person name="Foxe J.M."/>
            <person name="Go M."/>
            <person name="Henderson B.A."/>
            <person name="Jones I.B."/>
            <person name="McGettigan J.A."/>
            <person name="Micheletti S.J."/>
            <person name="Nasrallah M.E."/>
            <person name="Ortiz D."/>
            <person name="Piller C.R."/>
            <person name="Privatt S.R."/>
            <person name="Schneider S.L."/>
            <person name="Sharp S."/>
            <person name="Smith T.C."/>
            <person name="Stanton J.D."/>
            <person name="Ullery H.E."/>
            <person name="Wilson R.J."/>
            <person name="Serrano M.G."/>
            <person name="Buck G."/>
            <person name="Lee V."/>
            <person name="Wang Y."/>
            <person name="Carvalho R."/>
            <person name="Voegtly L."/>
            <person name="Shi R."/>
            <person name="Duckworth R."/>
            <person name="Johnson A."/>
            <person name="Loviza R."/>
            <person name="Walstead R."/>
            <person name="Shah Z."/>
            <person name="Kiflezghi M."/>
            <person name="Wade K."/>
            <person name="Ball S.L."/>
            <person name="Bradley K.W."/>
            <person name="Asai D.J."/>
            <person name="Bowman C.A."/>
            <person name="Russell D.A."/>
            <person name="Pope W.H."/>
            <person name="Jacobs-Sera D."/>
            <person name="Hendrix R.W."/>
            <person name="Hatfull G.F."/>
        </authorList>
    </citation>
    <scope>NUCLEOTIDE SEQUENCE [LARGE SCALE GENOMIC DNA]</scope>
    <source>
        <strain evidence="22">JCM 19170</strain>
    </source>
</reference>
<dbReference type="PROSITE" id="PS51387">
    <property type="entry name" value="FAD_PCMH"/>
    <property type="match status" value="1"/>
</dbReference>
<comment type="subcellular location">
    <subcellularLocation>
        <location evidence="3 19">Cytoplasm</location>
    </subcellularLocation>
</comment>
<dbReference type="NCBIfam" id="TIGR00179">
    <property type="entry name" value="murB"/>
    <property type="match status" value="1"/>
</dbReference>
<evidence type="ECO:0000256" key="17">
    <source>
        <dbReference type="ARBA" id="ARBA00031026"/>
    </source>
</evidence>
<dbReference type="GO" id="GO:0071949">
    <property type="term" value="F:FAD binding"/>
    <property type="evidence" value="ECO:0007669"/>
    <property type="project" value="InterPro"/>
</dbReference>
<dbReference type="GO" id="GO:0051301">
    <property type="term" value="P:cell division"/>
    <property type="evidence" value="ECO:0007669"/>
    <property type="project" value="UniProtKB-KW"/>
</dbReference>
<dbReference type="InterPro" id="IPR016169">
    <property type="entry name" value="FAD-bd_PCMH_sub2"/>
</dbReference>
<dbReference type="NCBIfam" id="NF000755">
    <property type="entry name" value="PRK00046.1"/>
    <property type="match status" value="1"/>
</dbReference>
<dbReference type="Pfam" id="PF02873">
    <property type="entry name" value="MurB_C"/>
    <property type="match status" value="1"/>
</dbReference>
<dbReference type="Gene3D" id="3.30.43.10">
    <property type="entry name" value="Uridine Diphospho-n-acetylenolpyruvylglucosamine Reductase, domain 2"/>
    <property type="match status" value="1"/>
</dbReference>
<organism evidence="21 22">
    <name type="scientific">Tepidiphilus thermophilus</name>
    <dbReference type="NCBI Taxonomy" id="876478"/>
    <lineage>
        <taxon>Bacteria</taxon>
        <taxon>Pseudomonadati</taxon>
        <taxon>Pseudomonadota</taxon>
        <taxon>Hydrogenophilia</taxon>
        <taxon>Hydrogenophilales</taxon>
        <taxon>Hydrogenophilaceae</taxon>
        <taxon>Tepidiphilus</taxon>
    </lineage>
</organism>
<keyword evidence="12 19" id="KW-0133">Cell shape</keyword>
<keyword evidence="22" id="KW-1185">Reference proteome</keyword>
<dbReference type="InterPro" id="IPR036635">
    <property type="entry name" value="MurB_C_sf"/>
</dbReference>
<evidence type="ECO:0000313" key="21">
    <source>
        <dbReference type="EMBL" id="CUB04730.1"/>
    </source>
</evidence>
<dbReference type="SUPFAM" id="SSF56176">
    <property type="entry name" value="FAD-binding/transporter-associated domain-like"/>
    <property type="match status" value="1"/>
</dbReference>
<dbReference type="GO" id="GO:0008360">
    <property type="term" value="P:regulation of cell shape"/>
    <property type="evidence" value="ECO:0007669"/>
    <property type="project" value="UniProtKB-KW"/>
</dbReference>
<protein>
    <recommendedName>
        <fullName evidence="6 19">UDP-N-acetylenolpyruvoylglucosamine reductase</fullName>
        <ecNumber evidence="5 19">1.3.1.98</ecNumber>
    </recommendedName>
    <alternativeName>
        <fullName evidence="17 19">UDP-N-acetylmuramate dehydrogenase</fullName>
    </alternativeName>
</protein>
<accession>A0A0K6INN9</accession>
<keyword evidence="14 19" id="KW-0560">Oxidoreductase</keyword>
<evidence type="ECO:0000256" key="4">
    <source>
        <dbReference type="ARBA" id="ARBA00004752"/>
    </source>
</evidence>
<sequence>MQRFTDVDLSAWTTLGVPARARELLVLEEEADLARWRERREAAPMPELVLGGGSNVVFLEDFAGRVVRLATRGRELLAEDDAARLVRAAAGEPWDGFVRWCVAQGWGGLENLAAIPGSVGAVPVQNVGAYGLEVGERIAWVEGVERDTGLAWRLPAAECGFGYRTSRFKARESAFMVITAVTFRLPRNEPPRLDYPDLQRRFAGLGQDVSPAEVYAAVAEIRARKLPDPRVQGNVGSFFKNPVVSPEVAERLAAHHPELPRHALPDGRVKLAAGWMIERCGLKGVREGGAAVHERQALVLCNAGGAKGADFLALARRVRETVAERFGVRLEVEPVLVGCEGVVQPLA</sequence>
<evidence type="ECO:0000256" key="8">
    <source>
        <dbReference type="ARBA" id="ARBA00022618"/>
    </source>
</evidence>
<feature type="active site" evidence="19">
    <location>
        <position position="333"/>
    </location>
</feature>
<dbReference type="Gene3D" id="3.90.78.10">
    <property type="entry name" value="UDP-N-acetylenolpyruvoylglucosamine reductase, C-terminal domain"/>
    <property type="match status" value="1"/>
</dbReference>
<keyword evidence="13 19" id="KW-0573">Peptidoglycan synthesis</keyword>
<proteinExistence type="inferred from homology"/>
<dbReference type="PANTHER" id="PTHR21071">
    <property type="entry name" value="UDP-N-ACETYLENOLPYRUVOYLGLUCOSAMINE REDUCTASE"/>
    <property type="match status" value="1"/>
</dbReference>
<dbReference type="EMBL" id="CYHH01000001">
    <property type="protein sequence ID" value="CUB04730.1"/>
    <property type="molecule type" value="Genomic_DNA"/>
</dbReference>
<keyword evidence="8 19" id="KW-0132">Cell division</keyword>
<comment type="pathway">
    <text evidence="4 19">Cell wall biogenesis; peptidoglycan biosynthesis.</text>
</comment>
<name>A0A0K6INN9_9PROT</name>
<dbReference type="EC" id="1.3.1.98" evidence="5 19"/>
<evidence type="ECO:0000313" key="22">
    <source>
        <dbReference type="Proteomes" id="UP000182108"/>
    </source>
</evidence>
<comment type="similarity">
    <text evidence="19">Belongs to the MurB family.</text>
</comment>
<keyword evidence="7 19" id="KW-0963">Cytoplasm</keyword>
<evidence type="ECO:0000256" key="9">
    <source>
        <dbReference type="ARBA" id="ARBA00022630"/>
    </source>
</evidence>
<feature type="active site" evidence="19">
    <location>
        <position position="164"/>
    </location>
</feature>
<evidence type="ECO:0000256" key="16">
    <source>
        <dbReference type="ARBA" id="ARBA00023316"/>
    </source>
</evidence>
<dbReference type="InterPro" id="IPR016167">
    <property type="entry name" value="FAD-bd_PCMH_sub1"/>
</dbReference>
<dbReference type="GO" id="GO:0005829">
    <property type="term" value="C:cytosol"/>
    <property type="evidence" value="ECO:0007669"/>
    <property type="project" value="TreeGrafter"/>
</dbReference>
<evidence type="ECO:0000256" key="5">
    <source>
        <dbReference type="ARBA" id="ARBA00012518"/>
    </source>
</evidence>
<dbReference type="GO" id="GO:0008762">
    <property type="term" value="F:UDP-N-acetylmuramate dehydrogenase activity"/>
    <property type="evidence" value="ECO:0007669"/>
    <property type="project" value="UniProtKB-UniRule"/>
</dbReference>
<dbReference type="Proteomes" id="UP000182108">
    <property type="component" value="Unassembled WGS sequence"/>
</dbReference>
<comment type="function">
    <text evidence="2 19">Cell wall formation.</text>
</comment>
<evidence type="ECO:0000256" key="6">
    <source>
        <dbReference type="ARBA" id="ARBA00015188"/>
    </source>
</evidence>